<evidence type="ECO:0000256" key="5">
    <source>
        <dbReference type="ARBA" id="ARBA00023306"/>
    </source>
</evidence>
<sequence length="1268" mass="143771">MVRQSTATASSSSTPGWARLALKGQSADSIQKKLNGLWHTLEKEQPGDVSTEILDNVMSQINQKDLMFHKNKEIRTALALSIAQVLRLYAPESPLEEDQLKLVFDLFLAVLTSPTNGLGKQNGAQFQDCIALLDSLVRMRAFALLCEYCNAEQSMQEYFRKFFDLVHPDLPKNVEISIAEALSLFIQHSTTVPKGVVKQLIASFQPKVKKSNPAASHLAELIGQNAADELQTYIAQYFVEVLEQAVQVTDEQERESDLQACHILIAHVHKMVPKLMYNVLPQLEEEIRAEDPKLRLIAVQTFGQIFAHRALQPGNHQTTLAKMYENPWKVWLTRSWDKNNSVRVAWVSSLVSIIGKDSNMDADVMQSVEQKLLDSDEKVRLAMVKVFLTLEYSVLRSILTRQLYDTLAERVKDKKVNVRIAALQVLGRIFALAYEGIASGDAATIKRFGSIPNDMVSALTAQDGQRMITDIQASFERFILPLPADANLTEWTKRLQIVIQLIDPDLVHCFIQVFNLKAPRKHFFGFIDACKRYNGGVVENSQVDHVRKSMLRWIDVLSTQFPDPLKAGQDLHAFAKQNDARAYKLIAIIMDQGTTIEQYVKVYKELVKRSQSERYAATLIAFVRLAGFPFVNTSSILPILNTLDQDASHLLLPSKQTSYQHCTLQMLKTMSEARTEMFAPHFDQLRATLHEDEVGQRKRVFSMLVLSNAQSHLRDQEPIQFSDSDIESLGDILKTTTDPDCAKFGSKLLALIASNTASSGYETAYRIAEELSEKFGSTLPVNEADSLVCALIILRQITKHARDATAAISDEMTASVLNVLVQEYTPPDSIDESQDWFEPEEMDSSLKTKLLALRFLTAKCIAFADHEDIGEIAAPILRLICFSLLHGEPAKGIYRHSAAHSHIKLEASLQLLKMARHSALERMIGVSDNQQLALMLQSDHFKVRENFIRKLCKYAISKAAHLPPRYYAFMFLVAKDPEDEIKRLVKETCNGLLSVMKPETRLRYFDIALARLIYMINHHPDFENLATAEGDALMYNLEESADYFEFYFYCCLTQDNLACLNYIASRCKGMRDHVEEGERRGVMEEDGPRTIGLHILSDVCTCLIKRRAESMGTIVGDWQGQVGLPKELYTTYISREEQVKVLKKTYLSNEIVEAFSHPIRLARPGQAKRKVSAQIEKQTNRTPKKAKTAKEKVQPRKRRLNDEESSDDEEEEEEDDDPSSEISADEEVETTEDEAEAGRGVRNRRKLRQEKRSRNERRRQKREAKAKK</sequence>
<gene>
    <name evidence="7" type="ORF">FA14DRAFT_149582</name>
</gene>
<dbReference type="STRING" id="1280837.A0A316V769"/>
<name>A0A316V769_9BASI</name>
<dbReference type="Proteomes" id="UP000245771">
    <property type="component" value="Unassembled WGS sequence"/>
</dbReference>
<evidence type="ECO:0000256" key="1">
    <source>
        <dbReference type="ARBA" id="ARBA00004123"/>
    </source>
</evidence>
<evidence type="ECO:0000256" key="6">
    <source>
        <dbReference type="SAM" id="MobiDB-lite"/>
    </source>
</evidence>
<dbReference type="AlphaFoldDB" id="A0A316V769"/>
<evidence type="ECO:0008006" key="9">
    <source>
        <dbReference type="Google" id="ProtNLM"/>
    </source>
</evidence>
<keyword evidence="2" id="KW-0132">Cell division</keyword>
<dbReference type="PANTHER" id="PTHR12663">
    <property type="entry name" value="ANDROGEN INDUCED INHIBITOR OF PROLIFERATION AS3 / PDS5-RELATED"/>
    <property type="match status" value="1"/>
</dbReference>
<dbReference type="GeneID" id="37019185"/>
<evidence type="ECO:0000256" key="2">
    <source>
        <dbReference type="ARBA" id="ARBA00022618"/>
    </source>
</evidence>
<dbReference type="GO" id="GO:0005634">
    <property type="term" value="C:nucleus"/>
    <property type="evidence" value="ECO:0007669"/>
    <property type="project" value="UniProtKB-SubCell"/>
</dbReference>
<dbReference type="FunCoup" id="A0A316V769">
    <property type="interactions" value="493"/>
</dbReference>
<organism evidence="7 8">
    <name type="scientific">Meira miltonrushii</name>
    <dbReference type="NCBI Taxonomy" id="1280837"/>
    <lineage>
        <taxon>Eukaryota</taxon>
        <taxon>Fungi</taxon>
        <taxon>Dikarya</taxon>
        <taxon>Basidiomycota</taxon>
        <taxon>Ustilaginomycotina</taxon>
        <taxon>Exobasidiomycetes</taxon>
        <taxon>Exobasidiales</taxon>
        <taxon>Brachybasidiaceae</taxon>
        <taxon>Meira</taxon>
    </lineage>
</organism>
<evidence type="ECO:0000313" key="7">
    <source>
        <dbReference type="EMBL" id="PWN32858.1"/>
    </source>
</evidence>
<feature type="region of interest" description="Disordered" evidence="6">
    <location>
        <begin position="1163"/>
        <end position="1268"/>
    </location>
</feature>
<evidence type="ECO:0000256" key="4">
    <source>
        <dbReference type="ARBA" id="ARBA00023242"/>
    </source>
</evidence>
<reference evidence="7 8" key="1">
    <citation type="journal article" date="2018" name="Mol. Biol. Evol.">
        <title>Broad Genomic Sampling Reveals a Smut Pathogenic Ancestry of the Fungal Clade Ustilaginomycotina.</title>
        <authorList>
            <person name="Kijpornyongpan T."/>
            <person name="Mondo S.J."/>
            <person name="Barry K."/>
            <person name="Sandor L."/>
            <person name="Lee J."/>
            <person name="Lipzen A."/>
            <person name="Pangilinan J."/>
            <person name="LaButti K."/>
            <person name="Hainaut M."/>
            <person name="Henrissat B."/>
            <person name="Grigoriev I.V."/>
            <person name="Spatafora J.W."/>
            <person name="Aime M.C."/>
        </authorList>
    </citation>
    <scope>NUCLEOTIDE SEQUENCE [LARGE SCALE GENOMIC DNA]</scope>
    <source>
        <strain evidence="7 8">MCA 3882</strain>
    </source>
</reference>
<keyword evidence="4" id="KW-0539">Nucleus</keyword>
<dbReference type="Pfam" id="PF20168">
    <property type="entry name" value="PDS5"/>
    <property type="match status" value="1"/>
</dbReference>
<feature type="compositionally biased region" description="Basic residues" evidence="6">
    <location>
        <begin position="1241"/>
        <end position="1268"/>
    </location>
</feature>
<dbReference type="GO" id="GO:0000785">
    <property type="term" value="C:chromatin"/>
    <property type="evidence" value="ECO:0007669"/>
    <property type="project" value="TreeGrafter"/>
</dbReference>
<protein>
    <recommendedName>
        <fullName evidence="9">ARM repeat-containing protein</fullName>
    </recommendedName>
</protein>
<dbReference type="InterPro" id="IPR039776">
    <property type="entry name" value="Pds5"/>
</dbReference>
<keyword evidence="8" id="KW-1185">Reference proteome</keyword>
<dbReference type="GO" id="GO:0051301">
    <property type="term" value="P:cell division"/>
    <property type="evidence" value="ECO:0007669"/>
    <property type="project" value="UniProtKB-KW"/>
</dbReference>
<dbReference type="OrthoDB" id="200660at2759"/>
<dbReference type="CDD" id="cd19953">
    <property type="entry name" value="PDS5"/>
    <property type="match status" value="1"/>
</dbReference>
<dbReference type="PANTHER" id="PTHR12663:SF0">
    <property type="entry name" value="PRECOCIOUS DISSOCIATION OF SISTERS 5, ISOFORM A"/>
    <property type="match status" value="1"/>
</dbReference>
<dbReference type="InterPro" id="IPR011989">
    <property type="entry name" value="ARM-like"/>
</dbReference>
<dbReference type="Gene3D" id="1.25.10.10">
    <property type="entry name" value="Leucine-rich Repeat Variant"/>
    <property type="match status" value="1"/>
</dbReference>
<dbReference type="GO" id="GO:0007064">
    <property type="term" value="P:mitotic sister chromatid cohesion"/>
    <property type="evidence" value="ECO:0007669"/>
    <property type="project" value="InterPro"/>
</dbReference>
<dbReference type="SUPFAM" id="SSF48371">
    <property type="entry name" value="ARM repeat"/>
    <property type="match status" value="1"/>
</dbReference>
<dbReference type="InterPro" id="IPR016024">
    <property type="entry name" value="ARM-type_fold"/>
</dbReference>
<keyword evidence="5" id="KW-0131">Cell cycle</keyword>
<accession>A0A316V769</accession>
<proteinExistence type="predicted"/>
<dbReference type="GO" id="GO:0006281">
    <property type="term" value="P:DNA repair"/>
    <property type="evidence" value="ECO:0007669"/>
    <property type="project" value="TreeGrafter"/>
</dbReference>
<comment type="subcellular location">
    <subcellularLocation>
        <location evidence="1">Nucleus</location>
    </subcellularLocation>
</comment>
<dbReference type="RefSeq" id="XP_025353160.1">
    <property type="nucleotide sequence ID" value="XM_025497404.1"/>
</dbReference>
<keyword evidence="3" id="KW-0498">Mitosis</keyword>
<feature type="compositionally biased region" description="Acidic residues" evidence="6">
    <location>
        <begin position="1203"/>
        <end position="1235"/>
    </location>
</feature>
<dbReference type="EMBL" id="KZ819605">
    <property type="protein sequence ID" value="PWN32858.1"/>
    <property type="molecule type" value="Genomic_DNA"/>
</dbReference>
<evidence type="ECO:0000256" key="3">
    <source>
        <dbReference type="ARBA" id="ARBA00022776"/>
    </source>
</evidence>
<dbReference type="InParanoid" id="A0A316V769"/>
<evidence type="ECO:0000313" key="8">
    <source>
        <dbReference type="Proteomes" id="UP000245771"/>
    </source>
</evidence>